<dbReference type="Gene3D" id="3.50.50.60">
    <property type="entry name" value="FAD/NAD(P)-binding domain"/>
    <property type="match status" value="2"/>
</dbReference>
<sequence>MHSQIDIVREDGSIVFQNGKMVYANTIVHCTGYKYYFPFLETSGYINIDDNRIDPLYKHIFPPALAPGLSFIGLSANVLQFYMFEVQSKWVATVLSGRCEYLNWITEQCGFPHVEQWRIQEIVRGYQRLVFQPETFREEWDDDDLMKEAYEDFARQNLISFHPSRFLESKR</sequence>
<dbReference type="InterPro" id="IPR020946">
    <property type="entry name" value="Flavin_mOase-like"/>
</dbReference>
<organism evidence="6 7">
    <name type="scientific">Arabis nemorensis</name>
    <dbReference type="NCBI Taxonomy" id="586526"/>
    <lineage>
        <taxon>Eukaryota</taxon>
        <taxon>Viridiplantae</taxon>
        <taxon>Streptophyta</taxon>
        <taxon>Embryophyta</taxon>
        <taxon>Tracheophyta</taxon>
        <taxon>Spermatophyta</taxon>
        <taxon>Magnoliopsida</taxon>
        <taxon>eudicotyledons</taxon>
        <taxon>Gunneridae</taxon>
        <taxon>Pentapetalae</taxon>
        <taxon>rosids</taxon>
        <taxon>malvids</taxon>
        <taxon>Brassicales</taxon>
        <taxon>Brassicaceae</taxon>
        <taxon>Arabideae</taxon>
        <taxon>Arabis</taxon>
    </lineage>
</organism>
<keyword evidence="2 5" id="KW-0285">Flavoprotein</keyword>
<comment type="caution">
    <text evidence="6">The sequence shown here is derived from an EMBL/GenBank/DDBJ whole genome shotgun (WGS) entry which is preliminary data.</text>
</comment>
<protein>
    <recommendedName>
        <fullName evidence="5">Flavin-containing monooxygenase</fullName>
        <ecNumber evidence="5">1.-.-.-</ecNumber>
    </recommendedName>
</protein>
<dbReference type="EMBL" id="CABITT030000004">
    <property type="protein sequence ID" value="VVB00355.1"/>
    <property type="molecule type" value="Genomic_DNA"/>
</dbReference>
<evidence type="ECO:0000313" key="7">
    <source>
        <dbReference type="Proteomes" id="UP000489600"/>
    </source>
</evidence>
<proteinExistence type="inferred from homology"/>
<dbReference type="SUPFAM" id="SSF51905">
    <property type="entry name" value="FAD/NAD(P)-binding domain"/>
    <property type="match status" value="1"/>
</dbReference>
<keyword evidence="4 5" id="KW-0560">Oxidoreductase</keyword>
<evidence type="ECO:0000313" key="6">
    <source>
        <dbReference type="EMBL" id="VVB00355.1"/>
    </source>
</evidence>
<dbReference type="InterPro" id="IPR050346">
    <property type="entry name" value="FMO-like"/>
</dbReference>
<dbReference type="OrthoDB" id="66881at2759"/>
<dbReference type="Proteomes" id="UP000489600">
    <property type="component" value="Unassembled WGS sequence"/>
</dbReference>
<dbReference type="InterPro" id="IPR036188">
    <property type="entry name" value="FAD/NAD-bd_sf"/>
</dbReference>
<dbReference type="Pfam" id="PF00743">
    <property type="entry name" value="FMO-like"/>
    <property type="match status" value="1"/>
</dbReference>
<evidence type="ECO:0000256" key="5">
    <source>
        <dbReference type="RuleBase" id="RU361177"/>
    </source>
</evidence>
<dbReference type="EC" id="1.-.-.-" evidence="5"/>
<gene>
    <name evidence="6" type="ORF">ANE_LOCUS10799</name>
</gene>
<dbReference type="GO" id="GO:0004499">
    <property type="term" value="F:N,N-dimethylaniline monooxygenase activity"/>
    <property type="evidence" value="ECO:0007669"/>
    <property type="project" value="InterPro"/>
</dbReference>
<keyword evidence="7" id="KW-1185">Reference proteome</keyword>
<evidence type="ECO:0000256" key="2">
    <source>
        <dbReference type="ARBA" id="ARBA00022630"/>
    </source>
</evidence>
<evidence type="ECO:0000256" key="3">
    <source>
        <dbReference type="ARBA" id="ARBA00022827"/>
    </source>
</evidence>
<dbReference type="GO" id="GO:0050660">
    <property type="term" value="F:flavin adenine dinucleotide binding"/>
    <property type="evidence" value="ECO:0007669"/>
    <property type="project" value="InterPro"/>
</dbReference>
<keyword evidence="5" id="KW-0503">Monooxygenase</keyword>
<reference evidence="6" key="1">
    <citation type="submission" date="2019-07" db="EMBL/GenBank/DDBJ databases">
        <authorList>
            <person name="Dittberner H."/>
        </authorList>
    </citation>
    <scope>NUCLEOTIDE SEQUENCE [LARGE SCALE GENOMIC DNA]</scope>
</reference>
<name>A0A565BFE8_9BRAS</name>
<dbReference type="AlphaFoldDB" id="A0A565BFE8"/>
<dbReference type="GO" id="GO:0050661">
    <property type="term" value="F:NADP binding"/>
    <property type="evidence" value="ECO:0007669"/>
    <property type="project" value="InterPro"/>
</dbReference>
<keyword evidence="3 5" id="KW-0274">FAD</keyword>
<comment type="similarity">
    <text evidence="1 5">Belongs to the FMO family.</text>
</comment>
<accession>A0A565BFE8</accession>
<evidence type="ECO:0000256" key="1">
    <source>
        <dbReference type="ARBA" id="ARBA00009183"/>
    </source>
</evidence>
<evidence type="ECO:0000256" key="4">
    <source>
        <dbReference type="ARBA" id="ARBA00023002"/>
    </source>
</evidence>
<comment type="cofactor">
    <cofactor evidence="5">
        <name>FAD</name>
        <dbReference type="ChEBI" id="CHEBI:57692"/>
    </cofactor>
</comment>
<dbReference type="PANTHER" id="PTHR23023">
    <property type="entry name" value="DIMETHYLANILINE MONOOXYGENASE"/>
    <property type="match status" value="1"/>
</dbReference>